<dbReference type="Proteomes" id="UP000629025">
    <property type="component" value="Unassembled WGS sequence"/>
</dbReference>
<accession>A0ABQ1JYI5</accession>
<sequence>MSLSAELQRQPQRFDFIQVIRLLRWMAQHRELRLSAEPMPDGTAREVQAIEQLGRESRIRLGLEALSGARGVIPNYLYEELLASLHQENRALQQFLDIFNHRYYQLLYGEREKGNLLVREEQEQLEAAALVRLPQRACLPRLAALPGFRSGNTDLLRYSVLLGLKVSSLRGLRQLLCDYFELNIQVSATGSSSHRLPATSLTRLGGTDARNNRLGQGVLLGRQGTLHFHRLEVRVEPRDQQEFVALRSDPCFAGRLRELVQAYLRETTDLKLYLYVKRAFITQPRLSSRPEQAVRLGEGNCLAPQVKPGEFHKILLQ</sequence>
<organism evidence="1 2">
    <name type="scientific">Marinobacterium zhoushanense</name>
    <dbReference type="NCBI Taxonomy" id="1679163"/>
    <lineage>
        <taxon>Bacteria</taxon>
        <taxon>Pseudomonadati</taxon>
        <taxon>Pseudomonadota</taxon>
        <taxon>Gammaproteobacteria</taxon>
        <taxon>Oceanospirillales</taxon>
        <taxon>Oceanospirillaceae</taxon>
        <taxon>Marinobacterium</taxon>
    </lineage>
</organism>
<gene>
    <name evidence="1" type="ORF">GCM10011352_05290</name>
</gene>
<reference evidence="2" key="1">
    <citation type="journal article" date="2019" name="Int. J. Syst. Evol. Microbiol.">
        <title>The Global Catalogue of Microorganisms (GCM) 10K type strain sequencing project: providing services to taxonomists for standard genome sequencing and annotation.</title>
        <authorList>
            <consortium name="The Broad Institute Genomics Platform"/>
            <consortium name="The Broad Institute Genome Sequencing Center for Infectious Disease"/>
            <person name="Wu L."/>
            <person name="Ma J."/>
        </authorList>
    </citation>
    <scope>NUCLEOTIDE SEQUENCE [LARGE SCALE GENOMIC DNA]</scope>
    <source>
        <strain evidence="2">CGMCC 1.15341</strain>
    </source>
</reference>
<dbReference type="PANTHER" id="PTHR35564">
    <property type="match status" value="1"/>
</dbReference>
<dbReference type="Pfam" id="PF06996">
    <property type="entry name" value="T6SS_TssG"/>
    <property type="match status" value="1"/>
</dbReference>
<proteinExistence type="predicted"/>
<evidence type="ECO:0000313" key="2">
    <source>
        <dbReference type="Proteomes" id="UP000629025"/>
    </source>
</evidence>
<dbReference type="PANTHER" id="PTHR35564:SF4">
    <property type="entry name" value="CYTOPLASMIC PROTEIN"/>
    <property type="match status" value="1"/>
</dbReference>
<keyword evidence="2" id="KW-1185">Reference proteome</keyword>
<evidence type="ECO:0000313" key="1">
    <source>
        <dbReference type="EMBL" id="GGB82409.1"/>
    </source>
</evidence>
<comment type="caution">
    <text evidence="1">The sequence shown here is derived from an EMBL/GenBank/DDBJ whole genome shotgun (WGS) entry which is preliminary data.</text>
</comment>
<dbReference type="InterPro" id="IPR010732">
    <property type="entry name" value="T6SS_TssG-like"/>
</dbReference>
<evidence type="ECO:0008006" key="3">
    <source>
        <dbReference type="Google" id="ProtNLM"/>
    </source>
</evidence>
<dbReference type="RefSeq" id="WP_188745540.1">
    <property type="nucleotide sequence ID" value="NZ_BMIJ01000001.1"/>
</dbReference>
<dbReference type="EMBL" id="BMIJ01000001">
    <property type="protein sequence ID" value="GGB82409.1"/>
    <property type="molecule type" value="Genomic_DNA"/>
</dbReference>
<name>A0ABQ1JYI5_9GAMM</name>
<protein>
    <recommendedName>
        <fullName evidence="3">Type VI secretion system protein ImpH</fullName>
    </recommendedName>
</protein>